<keyword evidence="2" id="KW-1185">Reference proteome</keyword>
<proteinExistence type="predicted"/>
<dbReference type="EMBL" id="JAULSX010000001">
    <property type="protein sequence ID" value="KAK3499395.1"/>
    <property type="molecule type" value="Genomic_DNA"/>
</dbReference>
<evidence type="ECO:0000313" key="2">
    <source>
        <dbReference type="Proteomes" id="UP001285908"/>
    </source>
</evidence>
<dbReference type="RefSeq" id="XP_062697028.1">
    <property type="nucleotide sequence ID" value="XM_062832826.1"/>
</dbReference>
<accession>A0AAJ0IFE5</accession>
<dbReference type="AlphaFoldDB" id="A0AAJ0IFE5"/>
<sequence length="113" mass="13000">MKLVLPVSSFNERPLHTIRQGKRKRFTHTQKGSDFSYNESLLRAFDSVISRFLHEKAGFPILFTSQPVRTGVVSSVCRLYPAVSLQRYEVRARSRLSVIDFGEGRERKGKREG</sequence>
<reference evidence="1 2" key="1">
    <citation type="journal article" date="2023" name="Mol. Phylogenet. Evol.">
        <title>Genome-scale phylogeny and comparative genomics of the fungal order Sordariales.</title>
        <authorList>
            <person name="Hensen N."/>
            <person name="Bonometti L."/>
            <person name="Westerberg I."/>
            <person name="Brannstrom I.O."/>
            <person name="Guillou S."/>
            <person name="Cros-Aarteil S."/>
            <person name="Calhoun S."/>
            <person name="Haridas S."/>
            <person name="Kuo A."/>
            <person name="Mondo S."/>
            <person name="Pangilinan J."/>
            <person name="Riley R."/>
            <person name="LaButti K."/>
            <person name="Andreopoulos B."/>
            <person name="Lipzen A."/>
            <person name="Chen C."/>
            <person name="Yan M."/>
            <person name="Daum C."/>
            <person name="Ng V."/>
            <person name="Clum A."/>
            <person name="Steindorff A."/>
            <person name="Ohm R.A."/>
            <person name="Martin F."/>
            <person name="Silar P."/>
            <person name="Natvig D.O."/>
            <person name="Lalanne C."/>
            <person name="Gautier V."/>
            <person name="Ament-Velasquez S.L."/>
            <person name="Kruys A."/>
            <person name="Hutchinson M.I."/>
            <person name="Powell A.J."/>
            <person name="Barry K."/>
            <person name="Miller A.N."/>
            <person name="Grigoriev I.V."/>
            <person name="Debuchy R."/>
            <person name="Gladieux P."/>
            <person name="Hiltunen Thoren M."/>
            <person name="Johannesson H."/>
        </authorList>
    </citation>
    <scope>NUCLEOTIDE SEQUENCE [LARGE SCALE GENOMIC DNA]</scope>
    <source>
        <strain evidence="1 2">FGSC 10403</strain>
    </source>
</reference>
<organism evidence="1 2">
    <name type="scientific">Neurospora hispaniola</name>
    <dbReference type="NCBI Taxonomy" id="588809"/>
    <lineage>
        <taxon>Eukaryota</taxon>
        <taxon>Fungi</taxon>
        <taxon>Dikarya</taxon>
        <taxon>Ascomycota</taxon>
        <taxon>Pezizomycotina</taxon>
        <taxon>Sordariomycetes</taxon>
        <taxon>Sordariomycetidae</taxon>
        <taxon>Sordariales</taxon>
        <taxon>Sordariaceae</taxon>
        <taxon>Neurospora</taxon>
    </lineage>
</organism>
<gene>
    <name evidence="1" type="ORF">B0T23DRAFT_16657</name>
</gene>
<dbReference type="GeneID" id="87870448"/>
<dbReference type="Proteomes" id="UP001285908">
    <property type="component" value="Unassembled WGS sequence"/>
</dbReference>
<protein>
    <submittedName>
        <fullName evidence="1">Uncharacterized protein</fullName>
    </submittedName>
</protein>
<name>A0AAJ0IFE5_9PEZI</name>
<comment type="caution">
    <text evidence="1">The sequence shown here is derived from an EMBL/GenBank/DDBJ whole genome shotgun (WGS) entry which is preliminary data.</text>
</comment>
<evidence type="ECO:0000313" key="1">
    <source>
        <dbReference type="EMBL" id="KAK3499395.1"/>
    </source>
</evidence>